<protein>
    <recommendedName>
        <fullName evidence="4">DUF4817 domain-containing protein</fullName>
    </recommendedName>
</protein>
<dbReference type="EMBL" id="BGPR01011547">
    <property type="protein sequence ID" value="GBN51823.1"/>
    <property type="molecule type" value="Genomic_DNA"/>
</dbReference>
<comment type="caution">
    <text evidence="2">The sequence shown here is derived from an EMBL/GenBank/DDBJ whole genome shotgun (WGS) entry which is preliminary data.</text>
</comment>
<accession>A0A4Y2PLJ7</accession>
<dbReference type="OrthoDB" id="8117402at2759"/>
<evidence type="ECO:0000313" key="3">
    <source>
        <dbReference type="Proteomes" id="UP000499080"/>
    </source>
</evidence>
<organism evidence="2 3">
    <name type="scientific">Araneus ventricosus</name>
    <name type="common">Orbweaver spider</name>
    <name type="synonym">Epeira ventricosa</name>
    <dbReference type="NCBI Taxonomy" id="182803"/>
    <lineage>
        <taxon>Eukaryota</taxon>
        <taxon>Metazoa</taxon>
        <taxon>Ecdysozoa</taxon>
        <taxon>Arthropoda</taxon>
        <taxon>Chelicerata</taxon>
        <taxon>Arachnida</taxon>
        <taxon>Araneae</taxon>
        <taxon>Araneomorphae</taxon>
        <taxon>Entelegynae</taxon>
        <taxon>Araneoidea</taxon>
        <taxon>Araneidae</taxon>
        <taxon>Araneus</taxon>
    </lineage>
</organism>
<proteinExistence type="predicted"/>
<reference evidence="2 3" key="1">
    <citation type="journal article" date="2019" name="Sci. Rep.">
        <title>Orb-weaving spider Araneus ventricosus genome elucidates the spidroin gene catalogue.</title>
        <authorList>
            <person name="Kono N."/>
            <person name="Nakamura H."/>
            <person name="Ohtoshi R."/>
            <person name="Moran D.A.P."/>
            <person name="Shinohara A."/>
            <person name="Yoshida Y."/>
            <person name="Fujiwara M."/>
            <person name="Mori M."/>
            <person name="Tomita M."/>
            <person name="Arakawa K."/>
        </authorList>
    </citation>
    <scope>NUCLEOTIDE SEQUENCE [LARGE SCALE GENOMIC DNA]</scope>
</reference>
<gene>
    <name evidence="2" type="ORF">AVEN_272075_1</name>
</gene>
<name>A0A4Y2PLJ7_ARAVE</name>
<evidence type="ECO:0000313" key="2">
    <source>
        <dbReference type="EMBL" id="GBN51823.1"/>
    </source>
</evidence>
<feature type="region of interest" description="Disordered" evidence="1">
    <location>
        <begin position="55"/>
        <end position="82"/>
    </location>
</feature>
<dbReference type="Proteomes" id="UP000499080">
    <property type="component" value="Unassembled WGS sequence"/>
</dbReference>
<dbReference type="AlphaFoldDB" id="A0A4Y2PLJ7"/>
<evidence type="ECO:0008006" key="4">
    <source>
        <dbReference type="Google" id="ProtNLM"/>
    </source>
</evidence>
<keyword evidence="3" id="KW-1185">Reference proteome</keyword>
<sequence length="152" mass="17234">MPLKKEEHIDIIPLAGSGTTTRHVAPTFNAMHRTYITHDTVEKLITKFRRTCSVADGKRSGRPETATDEAKKTYLNRNSQNNSTIARIVHPTTKLTSPTKPFFSSLLEHSMPEIDNQFQCLRVEPHVHHTSNFSSTASRKSTWDFSRTQSLV</sequence>
<evidence type="ECO:0000256" key="1">
    <source>
        <dbReference type="SAM" id="MobiDB-lite"/>
    </source>
</evidence>